<evidence type="ECO:0000259" key="2">
    <source>
        <dbReference type="PROSITE" id="PS50943"/>
    </source>
</evidence>
<dbReference type="CDD" id="cd00093">
    <property type="entry name" value="HTH_XRE"/>
    <property type="match status" value="1"/>
</dbReference>
<dbReference type="AlphaFoldDB" id="A0A263CWF9"/>
<comment type="caution">
    <text evidence="3">The sequence shown here is derived from an EMBL/GenBank/DDBJ whole genome shotgun (WGS) entry which is preliminary data.</text>
</comment>
<gene>
    <name evidence="3" type="ORF">CFN78_25615</name>
</gene>
<feature type="domain" description="HTH cro/C1-type" evidence="2">
    <location>
        <begin position="65"/>
        <end position="116"/>
    </location>
</feature>
<dbReference type="Proteomes" id="UP000242444">
    <property type="component" value="Unassembled WGS sequence"/>
</dbReference>
<evidence type="ECO:0000256" key="1">
    <source>
        <dbReference type="SAM" id="MobiDB-lite"/>
    </source>
</evidence>
<dbReference type="InterPro" id="IPR010982">
    <property type="entry name" value="Lambda_DNA-bd_dom_sf"/>
</dbReference>
<proteinExistence type="predicted"/>
<protein>
    <recommendedName>
        <fullName evidence="2">HTH cro/C1-type domain-containing protein</fullName>
    </recommendedName>
</protein>
<name>A0A263CWF9_9PSEU</name>
<dbReference type="Gene3D" id="1.10.260.40">
    <property type="entry name" value="lambda repressor-like DNA-binding domains"/>
    <property type="match status" value="1"/>
</dbReference>
<keyword evidence="4" id="KW-1185">Reference proteome</keyword>
<dbReference type="Pfam" id="PF01381">
    <property type="entry name" value="HTH_3"/>
    <property type="match status" value="1"/>
</dbReference>
<organism evidence="3 4">
    <name type="scientific">Amycolatopsis antarctica</name>
    <dbReference type="NCBI Taxonomy" id="1854586"/>
    <lineage>
        <taxon>Bacteria</taxon>
        <taxon>Bacillati</taxon>
        <taxon>Actinomycetota</taxon>
        <taxon>Actinomycetes</taxon>
        <taxon>Pseudonocardiales</taxon>
        <taxon>Pseudonocardiaceae</taxon>
        <taxon>Amycolatopsis</taxon>
    </lineage>
</organism>
<dbReference type="EMBL" id="NKYE01000021">
    <property type="protein sequence ID" value="OZM70309.1"/>
    <property type="molecule type" value="Genomic_DNA"/>
</dbReference>
<dbReference type="InterPro" id="IPR001387">
    <property type="entry name" value="Cro/C1-type_HTH"/>
</dbReference>
<dbReference type="InParanoid" id="A0A263CWF9"/>
<feature type="region of interest" description="Disordered" evidence="1">
    <location>
        <begin position="1"/>
        <end position="61"/>
    </location>
</feature>
<accession>A0A263CWF9</accession>
<dbReference type="GO" id="GO:0003677">
    <property type="term" value="F:DNA binding"/>
    <property type="evidence" value="ECO:0007669"/>
    <property type="project" value="InterPro"/>
</dbReference>
<sequence>MPVHSDRKQATLRPIDPDSYPDRVPRRRSVKPPNESLASGEWPDGPLKSNAPDEARAAQQLARNVRAAMTTQGLSQHKVAEKMDMDQGTISRLLAGTIYIDTATLAKLEAVLKEELWPHRAPKPPAQGKTE</sequence>
<dbReference type="SMART" id="SM00530">
    <property type="entry name" value="HTH_XRE"/>
    <property type="match status" value="1"/>
</dbReference>
<evidence type="ECO:0000313" key="4">
    <source>
        <dbReference type="Proteomes" id="UP000242444"/>
    </source>
</evidence>
<dbReference type="PROSITE" id="PS50943">
    <property type="entry name" value="HTH_CROC1"/>
    <property type="match status" value="1"/>
</dbReference>
<evidence type="ECO:0000313" key="3">
    <source>
        <dbReference type="EMBL" id="OZM70309.1"/>
    </source>
</evidence>
<dbReference type="SUPFAM" id="SSF47413">
    <property type="entry name" value="lambda repressor-like DNA-binding domains"/>
    <property type="match status" value="1"/>
</dbReference>
<reference evidence="3 4" key="1">
    <citation type="submission" date="2017-07" db="EMBL/GenBank/DDBJ databases">
        <title>Amycolatopsis antarcticus sp. nov., isolated from the surface of an Antarcticus brown macroalga.</title>
        <authorList>
            <person name="Wang J."/>
            <person name="Leiva S."/>
            <person name="Huang J."/>
            <person name="Huang Y."/>
        </authorList>
    </citation>
    <scope>NUCLEOTIDE SEQUENCE [LARGE SCALE GENOMIC DNA]</scope>
    <source>
        <strain evidence="3 4">AU-G6</strain>
    </source>
</reference>